<sequence>MEATLEDGPQADSEVEETSLPDPSTRRGLPDTAVKEELATRKGLMLPSNDFSGTAEGTKSIPGHLGPASPGKPDDPGVTSIETL</sequence>
<name>A0A5B7GTY3_PORTR</name>
<dbReference type="AlphaFoldDB" id="A0A5B7GTY3"/>
<keyword evidence="3" id="KW-1185">Reference proteome</keyword>
<gene>
    <name evidence="2" type="ORF">E2C01_055112</name>
</gene>
<proteinExistence type="predicted"/>
<dbReference type="EMBL" id="VSRR010018172">
    <property type="protein sequence ID" value="MPC61049.1"/>
    <property type="molecule type" value="Genomic_DNA"/>
</dbReference>
<evidence type="ECO:0000256" key="1">
    <source>
        <dbReference type="SAM" id="MobiDB-lite"/>
    </source>
</evidence>
<protein>
    <submittedName>
        <fullName evidence="2">Uncharacterized protein</fullName>
    </submittedName>
</protein>
<reference evidence="2 3" key="1">
    <citation type="submission" date="2019-05" db="EMBL/GenBank/DDBJ databases">
        <title>Another draft genome of Portunus trituberculatus and its Hox gene families provides insights of decapod evolution.</title>
        <authorList>
            <person name="Jeong J.-H."/>
            <person name="Song I."/>
            <person name="Kim S."/>
            <person name="Choi T."/>
            <person name="Kim D."/>
            <person name="Ryu S."/>
            <person name="Kim W."/>
        </authorList>
    </citation>
    <scope>NUCLEOTIDE SEQUENCE [LARGE SCALE GENOMIC DNA]</scope>
    <source>
        <tissue evidence="2">Muscle</tissue>
    </source>
</reference>
<organism evidence="2 3">
    <name type="scientific">Portunus trituberculatus</name>
    <name type="common">Swimming crab</name>
    <name type="synonym">Neptunus trituberculatus</name>
    <dbReference type="NCBI Taxonomy" id="210409"/>
    <lineage>
        <taxon>Eukaryota</taxon>
        <taxon>Metazoa</taxon>
        <taxon>Ecdysozoa</taxon>
        <taxon>Arthropoda</taxon>
        <taxon>Crustacea</taxon>
        <taxon>Multicrustacea</taxon>
        <taxon>Malacostraca</taxon>
        <taxon>Eumalacostraca</taxon>
        <taxon>Eucarida</taxon>
        <taxon>Decapoda</taxon>
        <taxon>Pleocyemata</taxon>
        <taxon>Brachyura</taxon>
        <taxon>Eubrachyura</taxon>
        <taxon>Portunoidea</taxon>
        <taxon>Portunidae</taxon>
        <taxon>Portuninae</taxon>
        <taxon>Portunus</taxon>
    </lineage>
</organism>
<evidence type="ECO:0000313" key="3">
    <source>
        <dbReference type="Proteomes" id="UP000324222"/>
    </source>
</evidence>
<accession>A0A5B7GTY3</accession>
<evidence type="ECO:0000313" key="2">
    <source>
        <dbReference type="EMBL" id="MPC61049.1"/>
    </source>
</evidence>
<feature type="compositionally biased region" description="Basic and acidic residues" evidence="1">
    <location>
        <begin position="24"/>
        <end position="40"/>
    </location>
</feature>
<dbReference type="Proteomes" id="UP000324222">
    <property type="component" value="Unassembled WGS sequence"/>
</dbReference>
<comment type="caution">
    <text evidence="2">The sequence shown here is derived from an EMBL/GenBank/DDBJ whole genome shotgun (WGS) entry which is preliminary data.</text>
</comment>
<feature type="region of interest" description="Disordered" evidence="1">
    <location>
        <begin position="1"/>
        <end position="84"/>
    </location>
</feature>